<evidence type="ECO:0000256" key="1">
    <source>
        <dbReference type="SAM" id="MobiDB-lite"/>
    </source>
</evidence>
<keyword evidence="3" id="KW-1185">Reference proteome</keyword>
<name>A0A1I2JK74_9ACTN</name>
<gene>
    <name evidence="2" type="ORF">SAMN05216251_11859</name>
</gene>
<organism evidence="2 3">
    <name type="scientific">Actinacidiphila alni</name>
    <dbReference type="NCBI Taxonomy" id="380248"/>
    <lineage>
        <taxon>Bacteria</taxon>
        <taxon>Bacillati</taxon>
        <taxon>Actinomycetota</taxon>
        <taxon>Actinomycetes</taxon>
        <taxon>Kitasatosporales</taxon>
        <taxon>Streptomycetaceae</taxon>
        <taxon>Actinacidiphila</taxon>
    </lineage>
</organism>
<feature type="region of interest" description="Disordered" evidence="1">
    <location>
        <begin position="22"/>
        <end position="72"/>
    </location>
</feature>
<protein>
    <submittedName>
        <fullName evidence="2">Uncharacterized protein</fullName>
    </submittedName>
</protein>
<reference evidence="2 3" key="1">
    <citation type="submission" date="2016-10" db="EMBL/GenBank/DDBJ databases">
        <authorList>
            <person name="de Groot N.N."/>
        </authorList>
    </citation>
    <scope>NUCLEOTIDE SEQUENCE [LARGE SCALE GENOMIC DNA]</scope>
    <source>
        <strain evidence="2 3">CGMCC 4.3510</strain>
    </source>
</reference>
<feature type="compositionally biased region" description="Low complexity" evidence="1">
    <location>
        <begin position="47"/>
        <end position="60"/>
    </location>
</feature>
<dbReference type="EMBL" id="FONG01000018">
    <property type="protein sequence ID" value="SFF54370.1"/>
    <property type="molecule type" value="Genomic_DNA"/>
</dbReference>
<evidence type="ECO:0000313" key="2">
    <source>
        <dbReference type="EMBL" id="SFF54370.1"/>
    </source>
</evidence>
<proteinExistence type="predicted"/>
<dbReference type="RefSeq" id="WP_093716128.1">
    <property type="nucleotide sequence ID" value="NZ_FONG01000018.1"/>
</dbReference>
<dbReference type="Proteomes" id="UP000199323">
    <property type="component" value="Unassembled WGS sequence"/>
</dbReference>
<dbReference type="AlphaFoldDB" id="A0A1I2JK74"/>
<feature type="compositionally biased region" description="Basic residues" evidence="1">
    <location>
        <begin position="61"/>
        <end position="72"/>
    </location>
</feature>
<sequence length="72" mass="8037">MFAYELQQARRADLQNRADAWRLARDAKAARTSDRRTRRSADRTDASADSASGSSASPRPTRGRVRHAHRAA</sequence>
<evidence type="ECO:0000313" key="3">
    <source>
        <dbReference type="Proteomes" id="UP000199323"/>
    </source>
</evidence>
<feature type="compositionally biased region" description="Basic and acidic residues" evidence="1">
    <location>
        <begin position="22"/>
        <end position="46"/>
    </location>
</feature>
<accession>A0A1I2JK74</accession>
<dbReference type="STRING" id="380248.SAMN05216251_11859"/>